<accession>A0A1T1HFL3</accession>
<name>A0A1T1HFL3_OCELI</name>
<protein>
    <submittedName>
        <fullName evidence="1">Uncharacterized protein</fullName>
    </submittedName>
</protein>
<organism evidence="1 2">
    <name type="scientific">Oceanospirillum linum</name>
    <dbReference type="NCBI Taxonomy" id="966"/>
    <lineage>
        <taxon>Bacteria</taxon>
        <taxon>Pseudomonadati</taxon>
        <taxon>Pseudomonadota</taxon>
        <taxon>Gammaproteobacteria</taxon>
        <taxon>Oceanospirillales</taxon>
        <taxon>Oceanospirillaceae</taxon>
        <taxon>Oceanospirillum</taxon>
    </lineage>
</organism>
<dbReference type="AlphaFoldDB" id="A0A1T1HFL3"/>
<evidence type="ECO:0000313" key="1">
    <source>
        <dbReference type="EMBL" id="OOV88651.1"/>
    </source>
</evidence>
<reference evidence="1" key="1">
    <citation type="submission" date="2017-02" db="EMBL/GenBank/DDBJ databases">
        <title>Draft Genome Sequence of the Salt Water Bacterium Oceanospirillum linum ATCC 11336.</title>
        <authorList>
            <person name="Trachtenberg A.M."/>
            <person name="Carney J.G."/>
            <person name="Linnane J.D."/>
            <person name="Rheaume B.A."/>
            <person name="Pitts N.L."/>
            <person name="Mykles D.L."/>
            <person name="Maclea K.S."/>
        </authorList>
    </citation>
    <scope>NUCLEOTIDE SEQUENCE [LARGE SCALE GENOMIC DNA]</scope>
    <source>
        <strain evidence="1">ATCC 11336</strain>
    </source>
</reference>
<dbReference type="Proteomes" id="UP000190064">
    <property type="component" value="Unassembled WGS sequence"/>
</dbReference>
<comment type="caution">
    <text evidence="1">The sequence shown here is derived from an EMBL/GenBank/DDBJ whole genome shotgun (WGS) entry which is preliminary data.</text>
</comment>
<dbReference type="STRING" id="966.BTA35_0203970"/>
<dbReference type="EMBL" id="MTSD02000001">
    <property type="protein sequence ID" value="OOV88651.1"/>
    <property type="molecule type" value="Genomic_DNA"/>
</dbReference>
<proteinExistence type="predicted"/>
<keyword evidence="2" id="KW-1185">Reference proteome</keyword>
<evidence type="ECO:0000313" key="2">
    <source>
        <dbReference type="Proteomes" id="UP000190064"/>
    </source>
</evidence>
<gene>
    <name evidence="1" type="ORF">BTA35_0203970</name>
</gene>
<sequence>MTTEAFPDIEIYVQDPDLESIENWFKELFASYSEPKRLDKRTLLYQALKADGTEVPVHVVEKAAGKYWSIWFDSPESGWATDIECARAAFAFFNRTIRCSVGSWEPDQPIDLWWQISKKGEGEISWPD</sequence>